<dbReference type="PANTHER" id="PTHR48094">
    <property type="entry name" value="PROTEIN/NUCLEIC ACID DEGLYCASE DJ-1-RELATED"/>
    <property type="match status" value="1"/>
</dbReference>
<dbReference type="PANTHER" id="PTHR48094:SF12">
    <property type="entry name" value="PARKINSON DISEASE PROTEIN 7 HOMOLOG"/>
    <property type="match status" value="1"/>
</dbReference>
<protein>
    <submittedName>
        <fullName evidence="2">DJ-1 family protein</fullName>
    </submittedName>
</protein>
<evidence type="ECO:0000313" key="3">
    <source>
        <dbReference type="Proteomes" id="UP000019763"/>
    </source>
</evidence>
<dbReference type="GO" id="GO:1903189">
    <property type="term" value="P:glyoxal metabolic process"/>
    <property type="evidence" value="ECO:0007669"/>
    <property type="project" value="TreeGrafter"/>
</dbReference>
<accession>A0A023AYR3</accession>
<dbReference type="Proteomes" id="UP000019763">
    <property type="component" value="Unassembled WGS sequence"/>
</dbReference>
<name>A0A023AYR3_GRENI</name>
<dbReference type="GO" id="GO:0005737">
    <property type="term" value="C:cytoplasm"/>
    <property type="evidence" value="ECO:0007669"/>
    <property type="project" value="TreeGrafter"/>
</dbReference>
<feature type="domain" description="DJ-1/PfpI" evidence="1">
    <location>
        <begin position="4"/>
        <end position="171"/>
    </location>
</feature>
<dbReference type="InterPro" id="IPR050325">
    <property type="entry name" value="Prot/Nucl_acid_deglycase"/>
</dbReference>
<dbReference type="GeneID" id="22915894"/>
<sequence>MSVKALVLLADGFETVEACFPIDILVRCGYQVSTASVSTASKKQARSAHNVVIQTDGMVEDMEDQSYDVIVLPGGMPGATTLGKSATVKKMLQNQADKKRWIAAICAAPAEVLAANNLLGGAKGVCYPAEQFQKAMGDSLVHGHVYTDDAHRLITGDGPASAALFGFTIAKHLGTPQDKINQLSSGMVFDQQFFCNQ</sequence>
<dbReference type="SUPFAM" id="SSF52317">
    <property type="entry name" value="Class I glutamine amidotransferase-like"/>
    <property type="match status" value="1"/>
</dbReference>
<comment type="caution">
    <text evidence="2">The sequence shown here is derived from an EMBL/GenBank/DDBJ whole genome shotgun (WGS) entry which is preliminary data.</text>
</comment>
<dbReference type="VEuPathDB" id="CryptoDB:GNI_172950"/>
<dbReference type="InterPro" id="IPR029062">
    <property type="entry name" value="Class_I_gatase-like"/>
</dbReference>
<keyword evidence="3" id="KW-1185">Reference proteome</keyword>
<dbReference type="OrthoDB" id="543156at2759"/>
<dbReference type="InterPro" id="IPR002818">
    <property type="entry name" value="DJ-1/PfpI"/>
</dbReference>
<dbReference type="EMBL" id="AFNH02001298">
    <property type="protein sequence ID" value="EZG43410.1"/>
    <property type="molecule type" value="Genomic_DNA"/>
</dbReference>
<reference evidence="2" key="1">
    <citation type="submission" date="2013-12" db="EMBL/GenBank/DDBJ databases">
        <authorList>
            <person name="Omoto C.K."/>
            <person name="Sibley D."/>
            <person name="Venepally P."/>
            <person name="Hadjithomas M."/>
            <person name="Karamycheva S."/>
            <person name="Brunk B."/>
            <person name="Roos D."/>
            <person name="Caler E."/>
            <person name="Lorenzi H."/>
        </authorList>
    </citation>
    <scope>NUCLEOTIDE SEQUENCE</scope>
</reference>
<dbReference type="eggNOG" id="KOG2764">
    <property type="taxonomic scope" value="Eukaryota"/>
</dbReference>
<gene>
    <name evidence="2" type="ORF">GNI_172950</name>
</gene>
<dbReference type="CDD" id="cd03135">
    <property type="entry name" value="GATase1_DJ-1"/>
    <property type="match status" value="1"/>
</dbReference>
<evidence type="ECO:0000259" key="1">
    <source>
        <dbReference type="Pfam" id="PF01965"/>
    </source>
</evidence>
<dbReference type="InterPro" id="IPR006287">
    <property type="entry name" value="DJ-1"/>
</dbReference>
<organism evidence="2 3">
    <name type="scientific">Gregarina niphandrodes</name>
    <name type="common">Septate eugregarine</name>
    <dbReference type="NCBI Taxonomy" id="110365"/>
    <lineage>
        <taxon>Eukaryota</taxon>
        <taxon>Sar</taxon>
        <taxon>Alveolata</taxon>
        <taxon>Apicomplexa</taxon>
        <taxon>Conoidasida</taxon>
        <taxon>Gregarinasina</taxon>
        <taxon>Eugregarinorida</taxon>
        <taxon>Gregarinidae</taxon>
        <taxon>Gregarina</taxon>
    </lineage>
</organism>
<dbReference type="AlphaFoldDB" id="A0A023AYR3"/>
<dbReference type="Gene3D" id="3.40.50.880">
    <property type="match status" value="1"/>
</dbReference>
<dbReference type="Pfam" id="PF01965">
    <property type="entry name" value="DJ-1_PfpI"/>
    <property type="match status" value="1"/>
</dbReference>
<dbReference type="RefSeq" id="XP_011133351.1">
    <property type="nucleotide sequence ID" value="XM_011135049.1"/>
</dbReference>
<dbReference type="OMA" id="HLHHIVK"/>
<dbReference type="NCBIfam" id="TIGR01383">
    <property type="entry name" value="not_thiJ"/>
    <property type="match status" value="1"/>
</dbReference>
<evidence type="ECO:0000313" key="2">
    <source>
        <dbReference type="EMBL" id="EZG43410.1"/>
    </source>
</evidence>
<proteinExistence type="predicted"/>